<dbReference type="GO" id="GO:0005739">
    <property type="term" value="C:mitochondrion"/>
    <property type="evidence" value="ECO:0007669"/>
    <property type="project" value="TreeGrafter"/>
</dbReference>
<feature type="domain" description="NIPSNAP" evidence="2">
    <location>
        <begin position="175"/>
        <end position="272"/>
    </location>
</feature>
<accession>A0A165K2R7</accession>
<comment type="similarity">
    <text evidence="1">Belongs to the NipSnap family.</text>
</comment>
<sequence length="274" mass="31186">MSSILASLPRRAMLAPPAVRANSVLARGITLDSILHGSPEAKREGEVAVQQHSRLVARGKYVHELLTHRVKPEAVDEYRKQIETYLVGIAQNPEFHVKLSGSWEKIVGEQDTFVHILEYENYAGHDQSTKLIRGSPLHKHFKQNVLPLVNSRYSQICQEFAFLPTSPPTTKGGIYEMRSYQLRPGTLLEWESTWRRGLDARKHFVKPVGAWFSQAGRLHQVHHIWQYANLNARKEAREQAWQIEGWSNTVNQTAKLATTMDADVLIPLPFSPLK</sequence>
<evidence type="ECO:0000313" key="4">
    <source>
        <dbReference type="Proteomes" id="UP000076842"/>
    </source>
</evidence>
<dbReference type="Gene3D" id="3.30.70.100">
    <property type="match status" value="2"/>
</dbReference>
<dbReference type="OrthoDB" id="10262843at2759"/>
<protein>
    <submittedName>
        <fullName evidence="3">NIPSNAP-domain-containing protein</fullName>
    </submittedName>
</protein>
<dbReference type="FunFam" id="3.30.70.100:FF:000004">
    <property type="entry name" value="NIPSNAP family protein"/>
    <property type="match status" value="1"/>
</dbReference>
<dbReference type="AlphaFoldDB" id="A0A165K2R7"/>
<reference evidence="3 4" key="1">
    <citation type="journal article" date="2016" name="Mol. Biol. Evol.">
        <title>Comparative Genomics of Early-Diverging Mushroom-Forming Fungi Provides Insights into the Origins of Lignocellulose Decay Capabilities.</title>
        <authorList>
            <person name="Nagy L.G."/>
            <person name="Riley R."/>
            <person name="Tritt A."/>
            <person name="Adam C."/>
            <person name="Daum C."/>
            <person name="Floudas D."/>
            <person name="Sun H."/>
            <person name="Yadav J.S."/>
            <person name="Pangilinan J."/>
            <person name="Larsson K.H."/>
            <person name="Matsuura K."/>
            <person name="Barry K."/>
            <person name="Labutti K."/>
            <person name="Kuo R."/>
            <person name="Ohm R.A."/>
            <person name="Bhattacharya S.S."/>
            <person name="Shirouzu T."/>
            <person name="Yoshinaga Y."/>
            <person name="Martin F.M."/>
            <person name="Grigoriev I.V."/>
            <person name="Hibbett D.S."/>
        </authorList>
    </citation>
    <scope>NUCLEOTIDE SEQUENCE [LARGE SCALE GENOMIC DNA]</scope>
    <source>
        <strain evidence="3 4">HHB12733</strain>
    </source>
</reference>
<dbReference type="SUPFAM" id="SSF54909">
    <property type="entry name" value="Dimeric alpha+beta barrel"/>
    <property type="match status" value="2"/>
</dbReference>
<proteinExistence type="inferred from homology"/>
<dbReference type="EMBL" id="KV423915">
    <property type="protein sequence ID" value="KZT62591.1"/>
    <property type="molecule type" value="Genomic_DNA"/>
</dbReference>
<dbReference type="Proteomes" id="UP000076842">
    <property type="component" value="Unassembled WGS sequence"/>
</dbReference>
<dbReference type="InterPro" id="IPR011008">
    <property type="entry name" value="Dimeric_a/b-barrel"/>
</dbReference>
<dbReference type="PANTHER" id="PTHR21017">
    <property type="entry name" value="NIPSNAP-RELATED"/>
    <property type="match status" value="1"/>
</dbReference>
<dbReference type="InterPro" id="IPR012577">
    <property type="entry name" value="NIPSNAP"/>
</dbReference>
<dbReference type="GO" id="GO:0000423">
    <property type="term" value="P:mitophagy"/>
    <property type="evidence" value="ECO:0007669"/>
    <property type="project" value="UniProtKB-ARBA"/>
</dbReference>
<evidence type="ECO:0000256" key="1">
    <source>
        <dbReference type="ARBA" id="ARBA00005291"/>
    </source>
</evidence>
<gene>
    <name evidence="3" type="ORF">CALCODRAFT_138565</name>
</gene>
<keyword evidence="4" id="KW-1185">Reference proteome</keyword>
<dbReference type="InterPro" id="IPR051557">
    <property type="entry name" value="NipSnap_domain"/>
</dbReference>
<dbReference type="Pfam" id="PF07978">
    <property type="entry name" value="NIPSNAP"/>
    <property type="match status" value="1"/>
</dbReference>
<evidence type="ECO:0000259" key="2">
    <source>
        <dbReference type="Pfam" id="PF07978"/>
    </source>
</evidence>
<dbReference type="STRING" id="1353952.A0A165K2R7"/>
<dbReference type="InParanoid" id="A0A165K2R7"/>
<name>A0A165K2R7_9BASI</name>
<organism evidence="3 4">
    <name type="scientific">Calocera cornea HHB12733</name>
    <dbReference type="NCBI Taxonomy" id="1353952"/>
    <lineage>
        <taxon>Eukaryota</taxon>
        <taxon>Fungi</taxon>
        <taxon>Dikarya</taxon>
        <taxon>Basidiomycota</taxon>
        <taxon>Agaricomycotina</taxon>
        <taxon>Dacrymycetes</taxon>
        <taxon>Dacrymycetales</taxon>
        <taxon>Dacrymycetaceae</taxon>
        <taxon>Calocera</taxon>
    </lineage>
</organism>
<dbReference type="PANTHER" id="PTHR21017:SF17">
    <property type="entry name" value="PROTEIN NIPSNAP"/>
    <property type="match status" value="1"/>
</dbReference>
<evidence type="ECO:0000313" key="3">
    <source>
        <dbReference type="EMBL" id="KZT62591.1"/>
    </source>
</evidence>